<keyword evidence="5 9" id="KW-0067">ATP-binding</keyword>
<dbReference type="InterPro" id="IPR001412">
    <property type="entry name" value="aa-tRNA-synth_I_CS"/>
</dbReference>
<comment type="similarity">
    <text evidence="1 9 10">Belongs to the class-I aminoacyl-tRNA synthetase family.</text>
</comment>
<dbReference type="STRING" id="485915.Dret_1384"/>
<dbReference type="InterPro" id="IPR020058">
    <property type="entry name" value="Glu/Gln-tRNA-synth_Ib_cat-dom"/>
</dbReference>
<dbReference type="KEGG" id="drt:Dret_1384"/>
<feature type="binding site" evidence="9">
    <location>
        <begin position="270"/>
        <end position="272"/>
    </location>
    <ligand>
        <name>ATP</name>
        <dbReference type="ChEBI" id="CHEBI:30616"/>
    </ligand>
</feature>
<sequence>MGNTDIQTGTNFIRQIVEEDIHNGKNQGQVVTRFPPEPNGYLHIGHAKSICLNFGLAYDFNGTCHLRFDDTNPVKEEQRYIDSIQQDVHWLGFDWQDHLYFASDYFDRLYEFALSLIQMGKAYVCSLSPEEIRQYRGTLTEPGQESPYRARTVQENLDLFQRMAAGEFAEGEHVLRAKIDMASPNLNMRDPVIYRIMNQAHHRTGDTWHIYPTYDFAHGLSDSIEGITHSVCTLEFEDHRPLYDWFLDQLGVHHPQQIEFARLNLNYTVMSKRKLLQLVEQEYVEGWDDPRMPTISGLRRRGFTPRSIRDFCERIGVAKANSMVDMALLEHCLREDLNKRAPRVMVVLDPVKVVITNYPEDQVEHMEAENNPEDPSTGSRQLPFSREIYIERSDFREDPPKKYFRLAPGREVRLKHAYYITCDKAVYDDKTGDLVELHCTYDPETRGGWSEDGRKVKGTLHWVDAQQAVPAQVRLYDRLFTAPVPGSGEGREFLDDINPESLRVLDTCLLEPGLEKAAPETHFQFLRHGYYCVDQSSTPDTPVFNKTVALRDTWAKLEKKGGK</sequence>
<dbReference type="GO" id="GO:0006424">
    <property type="term" value="P:glutamyl-tRNA aminoacylation"/>
    <property type="evidence" value="ECO:0007669"/>
    <property type="project" value="UniProtKB-UniRule"/>
</dbReference>
<organism evidence="14 15">
    <name type="scientific">Desulfohalobium retbaense (strain ATCC 49708 / DSM 5692 / JCM 16813 / HR100)</name>
    <dbReference type="NCBI Taxonomy" id="485915"/>
    <lineage>
        <taxon>Bacteria</taxon>
        <taxon>Pseudomonadati</taxon>
        <taxon>Thermodesulfobacteriota</taxon>
        <taxon>Desulfovibrionia</taxon>
        <taxon>Desulfovibrionales</taxon>
        <taxon>Desulfohalobiaceae</taxon>
        <taxon>Desulfohalobium</taxon>
    </lineage>
</organism>
<dbReference type="GO" id="GO:0006425">
    <property type="term" value="P:glutaminyl-tRNA aminoacylation"/>
    <property type="evidence" value="ECO:0007669"/>
    <property type="project" value="UniProtKB-UniRule"/>
</dbReference>
<evidence type="ECO:0000256" key="7">
    <source>
        <dbReference type="ARBA" id="ARBA00023146"/>
    </source>
</evidence>
<comment type="subcellular location">
    <subcellularLocation>
        <location evidence="9">Cytoplasm</location>
    </subcellularLocation>
</comment>
<feature type="domain" description="Glutamyl/glutaminyl-tRNA synthetase class Ib catalytic" evidence="11">
    <location>
        <begin position="29"/>
        <end position="338"/>
    </location>
</feature>
<dbReference type="FunFam" id="3.40.50.620:FF:000037">
    <property type="entry name" value="Glutamine--tRNA ligase cytoplasmic"/>
    <property type="match status" value="1"/>
</dbReference>
<reference evidence="15" key="1">
    <citation type="submission" date="2009-09" db="EMBL/GenBank/DDBJ databases">
        <title>The complete chromosome of Desulfohalobium retbaense DSM 5692.</title>
        <authorList>
            <consortium name="US DOE Joint Genome Institute (JGI-PGF)"/>
            <person name="Lucas S."/>
            <person name="Copeland A."/>
            <person name="Lapidus A."/>
            <person name="Glavina del Rio T."/>
            <person name="Dalin E."/>
            <person name="Tice H."/>
            <person name="Bruce D."/>
            <person name="Goodwin L."/>
            <person name="Pitluck S."/>
            <person name="Kyrpides N."/>
            <person name="Mavromatis K."/>
            <person name="Ivanova N."/>
            <person name="Mikhailova N."/>
            <person name="Munk A.C."/>
            <person name="Brettin T."/>
            <person name="Detter J.C."/>
            <person name="Han C."/>
            <person name="Tapia R."/>
            <person name="Larimer F."/>
            <person name="Land M."/>
            <person name="Hauser L."/>
            <person name="Markowitz V."/>
            <person name="Cheng J.-F."/>
            <person name="Hugenholtz P."/>
            <person name="Woyke T."/>
            <person name="Wu D."/>
            <person name="Spring S."/>
            <person name="Klenk H.-P."/>
            <person name="Eisen J.A."/>
        </authorList>
    </citation>
    <scope>NUCLEOTIDE SEQUENCE [LARGE SCALE GENOMIC DNA]</scope>
    <source>
        <strain evidence="15">DSM 5692</strain>
    </source>
</reference>
<evidence type="ECO:0000256" key="10">
    <source>
        <dbReference type="RuleBase" id="RU363037"/>
    </source>
</evidence>
<dbReference type="RefSeq" id="WP_015751818.1">
    <property type="nucleotide sequence ID" value="NC_013223.1"/>
</dbReference>
<feature type="binding site" evidence="9">
    <location>
        <position position="233"/>
    </location>
    <ligand>
        <name>ATP</name>
        <dbReference type="ChEBI" id="CHEBI:30616"/>
    </ligand>
</feature>
<gene>
    <name evidence="9" type="primary">glnS</name>
    <name evidence="14" type="ordered locus">Dret_1384</name>
</gene>
<reference evidence="14 15" key="2">
    <citation type="journal article" date="2010" name="Stand. Genomic Sci.">
        <title>Complete genome sequence of Desulfohalobium retbaense type strain (HR(100)).</title>
        <authorList>
            <person name="Spring S."/>
            <person name="Nolan M."/>
            <person name="Lapidus A."/>
            <person name="Glavina Del Rio T."/>
            <person name="Copeland A."/>
            <person name="Tice H."/>
            <person name="Cheng J.F."/>
            <person name="Lucas S."/>
            <person name="Land M."/>
            <person name="Chen F."/>
            <person name="Bruce D."/>
            <person name="Goodwin L."/>
            <person name="Pitluck S."/>
            <person name="Ivanova N."/>
            <person name="Mavromatis K."/>
            <person name="Mikhailova N."/>
            <person name="Pati A."/>
            <person name="Chen A."/>
            <person name="Palaniappan K."/>
            <person name="Hauser L."/>
            <person name="Chang Y.J."/>
            <person name="Jeffries C.D."/>
            <person name="Munk C."/>
            <person name="Kiss H."/>
            <person name="Chain P."/>
            <person name="Han C."/>
            <person name="Brettin T."/>
            <person name="Detter J.C."/>
            <person name="Schuler E."/>
            <person name="Goker M."/>
            <person name="Rohde M."/>
            <person name="Bristow J."/>
            <person name="Eisen J.A."/>
            <person name="Markowitz V."/>
            <person name="Hugenholtz P."/>
            <person name="Kyrpides N.C."/>
            <person name="Klenk H.P."/>
        </authorList>
    </citation>
    <scope>NUCLEOTIDE SEQUENCE [LARGE SCALE GENOMIC DNA]</scope>
    <source>
        <strain evidence="14 15">DSM 5692</strain>
    </source>
</reference>
<dbReference type="PANTHER" id="PTHR43097:SF5">
    <property type="entry name" value="GLUTAMATE--TRNA LIGASE"/>
    <property type="match status" value="1"/>
</dbReference>
<dbReference type="Pfam" id="PF00749">
    <property type="entry name" value="tRNA-synt_1c"/>
    <property type="match status" value="1"/>
</dbReference>
<dbReference type="HOGENOM" id="CLU_001882_2_3_7"/>
<dbReference type="Gene3D" id="3.40.50.620">
    <property type="entry name" value="HUPs"/>
    <property type="match status" value="1"/>
</dbReference>
<evidence type="ECO:0000256" key="4">
    <source>
        <dbReference type="ARBA" id="ARBA00022741"/>
    </source>
</evidence>
<dbReference type="InterPro" id="IPR000924">
    <property type="entry name" value="Glu/Gln-tRNA-synth"/>
</dbReference>
<name>C8X2M4_DESRD</name>
<dbReference type="InterPro" id="IPR022861">
    <property type="entry name" value="Gln_tRNA_ligase_bac"/>
</dbReference>
<evidence type="ECO:0000256" key="6">
    <source>
        <dbReference type="ARBA" id="ARBA00022917"/>
    </source>
</evidence>
<dbReference type="SUPFAM" id="SSF52374">
    <property type="entry name" value="Nucleotidylyl transferase"/>
    <property type="match status" value="1"/>
</dbReference>
<dbReference type="InterPro" id="IPR050132">
    <property type="entry name" value="Gln/Glu-tRNA_Ligase"/>
</dbReference>
<feature type="short sequence motif" description="'HIGH' region" evidence="9">
    <location>
        <begin position="36"/>
        <end position="46"/>
    </location>
</feature>
<evidence type="ECO:0000313" key="15">
    <source>
        <dbReference type="Proteomes" id="UP000001052"/>
    </source>
</evidence>
<accession>C8X2M4</accession>
<dbReference type="FunFam" id="2.40.240.10:FF:000001">
    <property type="entry name" value="Glutamine--tRNA ligase"/>
    <property type="match status" value="1"/>
</dbReference>
<feature type="short sequence motif" description="'KMSKS' region" evidence="9">
    <location>
        <begin position="269"/>
        <end position="273"/>
    </location>
</feature>
<evidence type="ECO:0000256" key="8">
    <source>
        <dbReference type="ARBA" id="ARBA00048270"/>
    </source>
</evidence>
<dbReference type="InterPro" id="IPR020059">
    <property type="entry name" value="Glu/Gln-tRNA-synth_Ib_codon-bd"/>
</dbReference>
<dbReference type="Gene3D" id="2.40.240.10">
    <property type="entry name" value="Ribosomal Protein L25, Chain P"/>
    <property type="match status" value="2"/>
</dbReference>
<feature type="domain" description="Glutamyl/glutaminyl-tRNA synthetase class Ib anti-codon binding" evidence="12">
    <location>
        <begin position="341"/>
        <end position="442"/>
    </location>
</feature>
<dbReference type="AlphaFoldDB" id="C8X2M4"/>
<feature type="binding site" evidence="9">
    <location>
        <begin position="262"/>
        <end position="263"/>
    </location>
    <ligand>
        <name>ATP</name>
        <dbReference type="ChEBI" id="CHEBI:30616"/>
    </ligand>
</feature>
<evidence type="ECO:0000256" key="1">
    <source>
        <dbReference type="ARBA" id="ARBA00005594"/>
    </source>
</evidence>
<dbReference type="NCBIfam" id="TIGR00440">
    <property type="entry name" value="glnS"/>
    <property type="match status" value="1"/>
</dbReference>
<feature type="binding site" evidence="9">
    <location>
        <position position="69"/>
    </location>
    <ligand>
        <name>L-glutamine</name>
        <dbReference type="ChEBI" id="CHEBI:58359"/>
    </ligand>
</feature>
<dbReference type="PRINTS" id="PR00987">
    <property type="entry name" value="TRNASYNTHGLU"/>
</dbReference>
<keyword evidence="6 9" id="KW-0648">Protein biosynthesis</keyword>
<protein>
    <recommendedName>
        <fullName evidence="9">Glutamine--tRNA ligase</fullName>
        <ecNumber evidence="9">6.1.1.18</ecNumber>
    </recommendedName>
    <alternativeName>
        <fullName evidence="9">Glutaminyl-tRNA synthetase</fullName>
        <shortName evidence="9">GlnRS</shortName>
    </alternativeName>
</protein>
<feature type="binding site" evidence="9">
    <location>
        <begin position="37"/>
        <end position="39"/>
    </location>
    <ligand>
        <name>ATP</name>
        <dbReference type="ChEBI" id="CHEBI:30616"/>
    </ligand>
</feature>
<dbReference type="PANTHER" id="PTHR43097">
    <property type="entry name" value="GLUTAMINE-TRNA LIGASE"/>
    <property type="match status" value="1"/>
</dbReference>
<keyword evidence="15" id="KW-1185">Reference proteome</keyword>
<dbReference type="OrthoDB" id="9807503at2"/>
<dbReference type="HAMAP" id="MF_00126">
    <property type="entry name" value="Gln_tRNA_synth"/>
    <property type="match status" value="1"/>
</dbReference>
<feature type="binding site" evidence="9">
    <location>
        <begin position="43"/>
        <end position="49"/>
    </location>
    <ligand>
        <name>ATP</name>
        <dbReference type="ChEBI" id="CHEBI:30616"/>
    </ligand>
</feature>
<dbReference type="PROSITE" id="PS00178">
    <property type="entry name" value="AA_TRNA_LIGASE_I"/>
    <property type="match status" value="1"/>
</dbReference>
<dbReference type="InterPro" id="IPR004514">
    <property type="entry name" value="Gln-tRNA-synth"/>
</dbReference>
<dbReference type="InterPro" id="IPR020056">
    <property type="entry name" value="Rbsml_bL25/Gln-tRNA_synth_N"/>
</dbReference>
<evidence type="ECO:0000313" key="14">
    <source>
        <dbReference type="EMBL" id="ACV68671.1"/>
    </source>
</evidence>
<dbReference type="Pfam" id="PF20974">
    <property type="entry name" value="tRNA-synt_1c_C2"/>
    <property type="match status" value="1"/>
</dbReference>
<dbReference type="InterPro" id="IPR011035">
    <property type="entry name" value="Ribosomal_bL25/Gln-tRNA_synth"/>
</dbReference>
<proteinExistence type="inferred from homology"/>
<feature type="binding site" evidence="9">
    <location>
        <position position="214"/>
    </location>
    <ligand>
        <name>L-glutamine</name>
        <dbReference type="ChEBI" id="CHEBI:58359"/>
    </ligand>
</feature>
<evidence type="ECO:0000259" key="13">
    <source>
        <dbReference type="Pfam" id="PF20974"/>
    </source>
</evidence>
<dbReference type="GO" id="GO:0004819">
    <property type="term" value="F:glutamine-tRNA ligase activity"/>
    <property type="evidence" value="ECO:0007669"/>
    <property type="project" value="UniProtKB-UniRule"/>
</dbReference>
<dbReference type="InterPro" id="IPR014729">
    <property type="entry name" value="Rossmann-like_a/b/a_fold"/>
</dbReference>
<dbReference type="CDD" id="cd00807">
    <property type="entry name" value="GlnRS_core"/>
    <property type="match status" value="1"/>
</dbReference>
<dbReference type="SUPFAM" id="SSF50715">
    <property type="entry name" value="Ribosomal protein L25-like"/>
    <property type="match status" value="1"/>
</dbReference>
<evidence type="ECO:0000256" key="9">
    <source>
        <dbReference type="HAMAP-Rule" id="MF_00126"/>
    </source>
</evidence>
<dbReference type="Pfam" id="PF03950">
    <property type="entry name" value="tRNA-synt_1c_C"/>
    <property type="match status" value="1"/>
</dbReference>
<keyword evidence="7 9" id="KW-0030">Aminoacyl-tRNA synthetase</keyword>
<evidence type="ECO:0000259" key="12">
    <source>
        <dbReference type="Pfam" id="PF03950"/>
    </source>
</evidence>
<dbReference type="GO" id="GO:0005524">
    <property type="term" value="F:ATP binding"/>
    <property type="evidence" value="ECO:0007669"/>
    <property type="project" value="UniProtKB-UniRule"/>
</dbReference>
<dbReference type="EMBL" id="CP001734">
    <property type="protein sequence ID" value="ACV68671.1"/>
    <property type="molecule type" value="Genomic_DNA"/>
</dbReference>
<keyword evidence="4 9" id="KW-0547">Nucleotide-binding</keyword>
<dbReference type="Proteomes" id="UP000001052">
    <property type="component" value="Chromosome"/>
</dbReference>
<dbReference type="GO" id="GO:0005829">
    <property type="term" value="C:cytosol"/>
    <property type="evidence" value="ECO:0007669"/>
    <property type="project" value="TreeGrafter"/>
</dbReference>
<evidence type="ECO:0000256" key="3">
    <source>
        <dbReference type="ARBA" id="ARBA00022598"/>
    </source>
</evidence>
<dbReference type="eggNOG" id="COG0008">
    <property type="taxonomic scope" value="Bacteria"/>
</dbReference>
<dbReference type="InterPro" id="IPR049437">
    <property type="entry name" value="tRNA-synt_1c_C2"/>
</dbReference>
<dbReference type="EC" id="6.1.1.18" evidence="9"/>
<evidence type="ECO:0000256" key="5">
    <source>
        <dbReference type="ARBA" id="ARBA00022840"/>
    </source>
</evidence>
<dbReference type="NCBIfam" id="NF011291">
    <property type="entry name" value="PRK14703.1"/>
    <property type="match status" value="1"/>
</dbReference>
<evidence type="ECO:0000259" key="11">
    <source>
        <dbReference type="Pfam" id="PF00749"/>
    </source>
</evidence>
<comment type="catalytic activity">
    <reaction evidence="8 9">
        <text>tRNA(Gln) + L-glutamine + ATP = L-glutaminyl-tRNA(Gln) + AMP + diphosphate</text>
        <dbReference type="Rhea" id="RHEA:20121"/>
        <dbReference type="Rhea" id="RHEA-COMP:9662"/>
        <dbReference type="Rhea" id="RHEA-COMP:9681"/>
        <dbReference type="ChEBI" id="CHEBI:30616"/>
        <dbReference type="ChEBI" id="CHEBI:33019"/>
        <dbReference type="ChEBI" id="CHEBI:58359"/>
        <dbReference type="ChEBI" id="CHEBI:78442"/>
        <dbReference type="ChEBI" id="CHEBI:78521"/>
        <dbReference type="ChEBI" id="CHEBI:456215"/>
        <dbReference type="EC" id="6.1.1.18"/>
    </reaction>
</comment>
<keyword evidence="2 9" id="KW-0963">Cytoplasm</keyword>
<comment type="subunit">
    <text evidence="9">Monomer.</text>
</comment>
<keyword evidence="3 9" id="KW-0436">Ligase</keyword>
<feature type="domain" description="tRNA synthetases class I (E and Q) anti-codon binding" evidence="13">
    <location>
        <begin position="459"/>
        <end position="534"/>
    </location>
</feature>
<evidence type="ECO:0000256" key="2">
    <source>
        <dbReference type="ARBA" id="ARBA00022490"/>
    </source>
</evidence>
<comment type="caution">
    <text evidence="9">Lacks conserved residue(s) required for the propagation of feature annotation.</text>
</comment>